<protein>
    <submittedName>
        <fullName evidence="2">Uncharacterized protein</fullName>
    </submittedName>
</protein>
<reference evidence="2 3" key="1">
    <citation type="journal article" date="2012" name="J. Bacteriol.">
        <title>Draft Genome Sequence Determination for Cystic Fibrosis and Chronic Granulomatous Disease Burkholderia multivorans Isolates.</title>
        <authorList>
            <person name="Varga J.J."/>
            <person name="Losada L."/>
            <person name="Zelazny A.M."/>
            <person name="Brinkac L."/>
            <person name="Harkins D."/>
            <person name="Radune D."/>
            <person name="Hostetler J."/>
            <person name="Sampaio E.P."/>
            <person name="Ronning C.M."/>
            <person name="Nierman W.C."/>
            <person name="Greenberg D.E."/>
            <person name="Holland S.M."/>
            <person name="Goldberg J.B."/>
        </authorList>
    </citation>
    <scope>NUCLEOTIDE SEQUENCE [LARGE SCALE GENOMIC DNA]</scope>
    <source>
        <strain evidence="2 3">CGD2</strain>
    </source>
</reference>
<evidence type="ECO:0000256" key="1">
    <source>
        <dbReference type="SAM" id="MobiDB-lite"/>
    </source>
</evidence>
<evidence type="ECO:0000313" key="2">
    <source>
        <dbReference type="EMBL" id="EEE07532.1"/>
    </source>
</evidence>
<name>B9BPL4_9BURK</name>
<feature type="region of interest" description="Disordered" evidence="1">
    <location>
        <begin position="1"/>
        <end position="30"/>
    </location>
</feature>
<evidence type="ECO:0000313" key="3">
    <source>
        <dbReference type="Proteomes" id="UP000004535"/>
    </source>
</evidence>
<dbReference type="EMBL" id="ACFC01000004">
    <property type="protein sequence ID" value="EEE07532.1"/>
    <property type="molecule type" value="Genomic_DNA"/>
</dbReference>
<organism evidence="2 3">
    <name type="scientific">Burkholderia multivorans CGD2</name>
    <dbReference type="NCBI Taxonomy" id="513052"/>
    <lineage>
        <taxon>Bacteria</taxon>
        <taxon>Pseudomonadati</taxon>
        <taxon>Pseudomonadota</taxon>
        <taxon>Betaproteobacteria</taxon>
        <taxon>Burkholderiales</taxon>
        <taxon>Burkholderiaceae</taxon>
        <taxon>Burkholderia</taxon>
        <taxon>Burkholderia cepacia complex</taxon>
    </lineage>
</organism>
<dbReference type="Proteomes" id="UP000004535">
    <property type="component" value="Unassembled WGS sequence"/>
</dbReference>
<comment type="caution">
    <text evidence="2">The sequence shown here is derived from an EMBL/GenBank/DDBJ whole genome shotgun (WGS) entry which is preliminary data.</text>
</comment>
<accession>B9BPL4</accession>
<dbReference type="AlphaFoldDB" id="B9BPL4"/>
<proteinExistence type="predicted"/>
<sequence length="51" mass="5672">MLRVSRRMSEPRARAFATRPATGLTARGKEAPLHSASGYCDARRRTAIVDR</sequence>
<gene>
    <name evidence="2" type="ORF">BURMUCGD2_6634</name>
</gene>